<dbReference type="EMBL" id="JACIJO010000001">
    <property type="protein sequence ID" value="MBB6325274.1"/>
    <property type="molecule type" value="Genomic_DNA"/>
</dbReference>
<keyword evidence="1" id="KW-0812">Transmembrane</keyword>
<reference evidence="2 3" key="1">
    <citation type="submission" date="2020-08" db="EMBL/GenBank/DDBJ databases">
        <title>Genomic Encyclopedia of Type Strains, Phase IV (KMG-IV): sequencing the most valuable type-strain genomes for metagenomic binning, comparative biology and taxonomic classification.</title>
        <authorList>
            <person name="Goeker M."/>
        </authorList>
    </citation>
    <scope>NUCLEOTIDE SEQUENCE [LARGE SCALE GENOMIC DNA]</scope>
    <source>
        <strain evidence="2 3">DSM 102044</strain>
    </source>
</reference>
<keyword evidence="1" id="KW-1133">Transmembrane helix</keyword>
<proteinExistence type="predicted"/>
<sequence>MILLFKTYYVFWNSLSFGMSGMQYRAIACSVTLFLAILNFINSTLQIIELEEKPSYYIFILWVIFYVLGILIINSNKSRLLRYDEIKGKKRIPHILISLGSIAVIVWLFKY</sequence>
<organism evidence="2 3">
    <name type="scientific">Algoriphagus iocasae</name>
    <dbReference type="NCBI Taxonomy" id="1836499"/>
    <lineage>
        <taxon>Bacteria</taxon>
        <taxon>Pseudomonadati</taxon>
        <taxon>Bacteroidota</taxon>
        <taxon>Cytophagia</taxon>
        <taxon>Cytophagales</taxon>
        <taxon>Cyclobacteriaceae</taxon>
        <taxon>Algoriphagus</taxon>
    </lineage>
</organism>
<evidence type="ECO:0000256" key="1">
    <source>
        <dbReference type="SAM" id="Phobius"/>
    </source>
</evidence>
<comment type="caution">
    <text evidence="2">The sequence shown here is derived from an EMBL/GenBank/DDBJ whole genome shotgun (WGS) entry which is preliminary data.</text>
</comment>
<dbReference type="Proteomes" id="UP000588604">
    <property type="component" value="Unassembled WGS sequence"/>
</dbReference>
<feature type="transmembrane region" description="Helical" evidence="1">
    <location>
        <begin position="92"/>
        <end position="109"/>
    </location>
</feature>
<feature type="transmembrane region" description="Helical" evidence="1">
    <location>
        <begin position="54"/>
        <end position="72"/>
    </location>
</feature>
<evidence type="ECO:0000313" key="3">
    <source>
        <dbReference type="Proteomes" id="UP000588604"/>
    </source>
</evidence>
<gene>
    <name evidence="2" type="ORF">FHS59_000889</name>
</gene>
<keyword evidence="3" id="KW-1185">Reference proteome</keyword>
<evidence type="ECO:0000313" key="2">
    <source>
        <dbReference type="EMBL" id="MBB6325274.1"/>
    </source>
</evidence>
<protein>
    <submittedName>
        <fullName evidence="2">Uncharacterized protein</fullName>
    </submittedName>
</protein>
<dbReference type="AlphaFoldDB" id="A0A841MKB9"/>
<name>A0A841MKB9_9BACT</name>
<keyword evidence="1" id="KW-0472">Membrane</keyword>
<accession>A0A841MKB9</accession>
<feature type="transmembrane region" description="Helical" evidence="1">
    <location>
        <begin position="26"/>
        <end position="48"/>
    </location>
</feature>